<comment type="caution">
    <text evidence="1">The sequence shown here is derived from an EMBL/GenBank/DDBJ whole genome shotgun (WGS) entry which is preliminary data.</text>
</comment>
<proteinExistence type="predicted"/>
<dbReference type="EMBL" id="WKKH01000014">
    <property type="protein sequence ID" value="MRX76686.1"/>
    <property type="molecule type" value="Genomic_DNA"/>
</dbReference>
<keyword evidence="2" id="KW-1185">Reference proteome</keyword>
<name>A0A7K0G138_9SPHI</name>
<dbReference type="Proteomes" id="UP000487757">
    <property type="component" value="Unassembled WGS sequence"/>
</dbReference>
<sequence>MDKHLINLLNYGFTIAKKLLQEQSEFYPIAVYLNKNNQPLQHIVFFGDEFPLSTELIKQLETDLTRLFGDQESLTYAIIYNTLVTRPSIEGKTDAIIAKFYSHLDKHIGYYFLPYEIEEDQVILHEGWLE</sequence>
<reference evidence="1 2" key="1">
    <citation type="submission" date="2019-11" db="EMBL/GenBank/DDBJ databases">
        <title>Pedobacter petrophilus genome.</title>
        <authorList>
            <person name="Feldbauer M.J."/>
            <person name="Newman J.D."/>
        </authorList>
    </citation>
    <scope>NUCLEOTIDE SEQUENCE [LARGE SCALE GENOMIC DNA]</scope>
    <source>
        <strain evidence="1 2">LMG 29686</strain>
    </source>
</reference>
<protein>
    <submittedName>
        <fullName evidence="1">Uncharacterized protein</fullName>
    </submittedName>
</protein>
<dbReference type="OrthoDB" id="763610at2"/>
<evidence type="ECO:0000313" key="1">
    <source>
        <dbReference type="EMBL" id="MRX76686.1"/>
    </source>
</evidence>
<dbReference type="RefSeq" id="WP_154280914.1">
    <property type="nucleotide sequence ID" value="NZ_JBHUJQ010000001.1"/>
</dbReference>
<dbReference type="AlphaFoldDB" id="A0A7K0G138"/>
<gene>
    <name evidence="1" type="ORF">GJU39_11365</name>
</gene>
<evidence type="ECO:0000313" key="2">
    <source>
        <dbReference type="Proteomes" id="UP000487757"/>
    </source>
</evidence>
<accession>A0A7K0G138</accession>
<organism evidence="1 2">
    <name type="scientific">Pedobacter petrophilus</name>
    <dbReference type="NCBI Taxonomy" id="1908241"/>
    <lineage>
        <taxon>Bacteria</taxon>
        <taxon>Pseudomonadati</taxon>
        <taxon>Bacteroidota</taxon>
        <taxon>Sphingobacteriia</taxon>
        <taxon>Sphingobacteriales</taxon>
        <taxon>Sphingobacteriaceae</taxon>
        <taxon>Pedobacter</taxon>
    </lineage>
</organism>